<dbReference type="InterPro" id="IPR018704">
    <property type="entry name" value="SecYEG/CpoB_TPR"/>
</dbReference>
<dbReference type="InterPro" id="IPR019734">
    <property type="entry name" value="TPR_rpt"/>
</dbReference>
<organism evidence="12 13">
    <name type="scientific">Buchnera aphidicola</name>
    <name type="common">Hyadaphis tataricae</name>
    <dbReference type="NCBI Taxonomy" id="1241859"/>
    <lineage>
        <taxon>Bacteria</taxon>
        <taxon>Pseudomonadati</taxon>
        <taxon>Pseudomonadota</taxon>
        <taxon>Gammaproteobacteria</taxon>
        <taxon>Enterobacterales</taxon>
        <taxon>Erwiniaceae</taxon>
        <taxon>Buchnera</taxon>
    </lineage>
</organism>
<keyword evidence="6" id="KW-0143">Chaperone</keyword>
<feature type="repeat" description="TPR" evidence="9">
    <location>
        <begin position="150"/>
        <end position="183"/>
    </location>
</feature>
<dbReference type="Gene3D" id="1.25.40.10">
    <property type="entry name" value="Tetratricopeptide repeat domain"/>
    <property type="match status" value="1"/>
</dbReference>
<sequence>MLNFSEKKIIFFSIFFLVIIITLTLSFPFWTSSKSNSEHNKKNLKPLKYETIIEQISLEKPESLKQAESFIVNNRNIYGTLTSMFLAKTYITHNDFNAALIQLNNSLKYTEEENLKNILKIKIATINMQINQYDTAIKMIETLSKKGWKNIIYNLKGDLFFQQKKIQEAIKYWKKSLSEETSNASKKLIKMKINELK</sequence>
<dbReference type="EMBL" id="CP034873">
    <property type="protein sequence ID" value="QCI21870.1"/>
    <property type="molecule type" value="Genomic_DNA"/>
</dbReference>
<evidence type="ECO:0000256" key="6">
    <source>
        <dbReference type="ARBA" id="ARBA00023186"/>
    </source>
</evidence>
<proteinExistence type="inferred from homology"/>
<keyword evidence="5 10" id="KW-0472">Membrane</keyword>
<dbReference type="PANTHER" id="PTHR38035">
    <property type="entry name" value="UPF0070 PROTEIN YFGM"/>
    <property type="match status" value="1"/>
</dbReference>
<dbReference type="PANTHER" id="PTHR38035:SF1">
    <property type="entry name" value="ANCILLARY SECYEG TRANSLOCON SUBUNIT"/>
    <property type="match status" value="1"/>
</dbReference>
<keyword evidence="9" id="KW-0802">TPR repeat</keyword>
<comment type="similarity">
    <text evidence="7">Belongs to the YfgM family.</text>
</comment>
<dbReference type="RefSeq" id="WP_158356838.1">
    <property type="nucleotide sequence ID" value="NZ_CP034873.1"/>
</dbReference>
<dbReference type="GO" id="GO:0044877">
    <property type="term" value="F:protein-containing complex binding"/>
    <property type="evidence" value="ECO:0007669"/>
    <property type="project" value="InterPro"/>
</dbReference>
<evidence type="ECO:0000256" key="7">
    <source>
        <dbReference type="ARBA" id="ARBA00024197"/>
    </source>
</evidence>
<evidence type="ECO:0000256" key="4">
    <source>
        <dbReference type="ARBA" id="ARBA00022989"/>
    </source>
</evidence>
<evidence type="ECO:0000313" key="12">
    <source>
        <dbReference type="EMBL" id="QCI21870.1"/>
    </source>
</evidence>
<accession>A0A4D6Y7M9</accession>
<keyword evidence="4 10" id="KW-1133">Transmembrane helix</keyword>
<evidence type="ECO:0000256" key="3">
    <source>
        <dbReference type="ARBA" id="ARBA00022692"/>
    </source>
</evidence>
<dbReference type="AlphaFoldDB" id="A0A4D6Y7M9"/>
<dbReference type="Pfam" id="PF09976">
    <property type="entry name" value="TPR_21"/>
    <property type="match status" value="1"/>
</dbReference>
<dbReference type="PROSITE" id="PS50005">
    <property type="entry name" value="TPR"/>
    <property type="match status" value="1"/>
</dbReference>
<dbReference type="SUPFAM" id="SSF48452">
    <property type="entry name" value="TPR-like"/>
    <property type="match status" value="1"/>
</dbReference>
<evidence type="ECO:0000256" key="1">
    <source>
        <dbReference type="ARBA" id="ARBA00004401"/>
    </source>
</evidence>
<gene>
    <name evidence="12" type="ORF">D9V69_03035</name>
</gene>
<evidence type="ECO:0000256" key="2">
    <source>
        <dbReference type="ARBA" id="ARBA00022475"/>
    </source>
</evidence>
<reference evidence="12 13" key="2">
    <citation type="submission" date="2019-05" db="EMBL/GenBank/DDBJ databases">
        <title>Genome evolution of the obligate endosymbiont Buchnera aphidicola.</title>
        <authorList>
            <person name="Moran N.A."/>
        </authorList>
    </citation>
    <scope>NUCLEOTIDE SEQUENCE [LARGE SCALE GENOMIC DNA]</scope>
    <source>
        <strain evidence="12 13">Hta</strain>
    </source>
</reference>
<keyword evidence="2" id="KW-1003">Cell membrane</keyword>
<evidence type="ECO:0000256" key="5">
    <source>
        <dbReference type="ARBA" id="ARBA00023136"/>
    </source>
</evidence>
<dbReference type="Proteomes" id="UP000298773">
    <property type="component" value="Chromosome"/>
</dbReference>
<dbReference type="OrthoDB" id="9789675at2"/>
<dbReference type="InterPro" id="IPR011990">
    <property type="entry name" value="TPR-like_helical_dom_sf"/>
</dbReference>
<comment type="subcellular location">
    <subcellularLocation>
        <location evidence="1">Cell membrane</location>
        <topology evidence="1">Single-pass type II membrane protein</topology>
    </subcellularLocation>
</comment>
<protein>
    <recommendedName>
        <fullName evidence="8">Ancillary SecYEG translocon subunit</fullName>
    </recommendedName>
</protein>
<name>A0A4D6Y7M9_9GAMM</name>
<evidence type="ECO:0000313" key="13">
    <source>
        <dbReference type="Proteomes" id="UP000298773"/>
    </source>
</evidence>
<feature type="transmembrane region" description="Helical" evidence="10">
    <location>
        <begin position="9"/>
        <end position="30"/>
    </location>
</feature>
<evidence type="ECO:0000256" key="8">
    <source>
        <dbReference type="ARBA" id="ARBA00024235"/>
    </source>
</evidence>
<evidence type="ECO:0000259" key="11">
    <source>
        <dbReference type="Pfam" id="PF09976"/>
    </source>
</evidence>
<dbReference type="GO" id="GO:0005886">
    <property type="term" value="C:plasma membrane"/>
    <property type="evidence" value="ECO:0007669"/>
    <property type="project" value="UniProtKB-SubCell"/>
</dbReference>
<reference evidence="12 13" key="1">
    <citation type="submission" date="2018-12" db="EMBL/GenBank/DDBJ databases">
        <authorList>
            <person name="Chong R.A."/>
        </authorList>
    </citation>
    <scope>NUCLEOTIDE SEQUENCE [LARGE SCALE GENOMIC DNA]</scope>
    <source>
        <strain evidence="12 13">Hta</strain>
    </source>
</reference>
<dbReference type="InterPro" id="IPR026039">
    <property type="entry name" value="YfgM"/>
</dbReference>
<evidence type="ECO:0000256" key="9">
    <source>
        <dbReference type="PROSITE-ProRule" id="PRU00339"/>
    </source>
</evidence>
<feature type="domain" description="Ancillary SecYEG translocon subunit/Cell division coordinator CpoB TPR" evidence="11">
    <location>
        <begin position="15"/>
        <end position="196"/>
    </location>
</feature>
<keyword evidence="3 10" id="KW-0812">Transmembrane</keyword>
<evidence type="ECO:0000256" key="10">
    <source>
        <dbReference type="SAM" id="Phobius"/>
    </source>
</evidence>